<dbReference type="PANTHER" id="PTHR40037">
    <property type="entry name" value="PHOSPHOESTERASE YJCG-RELATED"/>
    <property type="match status" value="1"/>
</dbReference>
<protein>
    <submittedName>
        <fullName evidence="1">2'-5' RNA ligase</fullName>
    </submittedName>
</protein>
<dbReference type="PANTHER" id="PTHR40037:SF1">
    <property type="entry name" value="PHOSPHOESTERASE SAOUHSC_00951-RELATED"/>
    <property type="match status" value="1"/>
</dbReference>
<dbReference type="EMBL" id="CP014518">
    <property type="protein sequence ID" value="AMM32059.1"/>
    <property type="molecule type" value="Genomic_DNA"/>
</dbReference>
<reference evidence="1 2" key="1">
    <citation type="submission" date="2016-02" db="EMBL/GenBank/DDBJ databases">
        <title>Complete genome of Sinomonas atrocyanea KCTC 3377.</title>
        <authorList>
            <person name="Kim K.M."/>
        </authorList>
    </citation>
    <scope>NUCLEOTIDE SEQUENCE [LARGE SCALE GENOMIC DNA]</scope>
    <source>
        <strain evidence="1 2">KCTC 3377</strain>
    </source>
</reference>
<gene>
    <name evidence="1" type="ORF">SA2016_1379</name>
</gene>
<sequence length="192" mass="21063">MPGFEDGTIEDTAGTAGGADRPLVGVILGFPDMVAQELRAWRASFGDRMAEVIPAHITLVTTTETSDWDAAVRHVRGVAAQARPFTVGLKGTGTFRPVSPVVYVNVDEGFEECVSLHRELQQGPLARTLPFPYHPHVTVAHDLPPERLDEAQSELESYSAAFTVDSMGLYQHDADGFWQLREELTFGRAGRR</sequence>
<organism evidence="1 2">
    <name type="scientific">Sinomonas atrocyanea</name>
    <dbReference type="NCBI Taxonomy" id="37927"/>
    <lineage>
        <taxon>Bacteria</taxon>
        <taxon>Bacillati</taxon>
        <taxon>Actinomycetota</taxon>
        <taxon>Actinomycetes</taxon>
        <taxon>Micrococcales</taxon>
        <taxon>Micrococcaceae</taxon>
        <taxon>Sinomonas</taxon>
    </lineage>
</organism>
<dbReference type="RefSeq" id="WP_066496849.1">
    <property type="nucleotide sequence ID" value="NZ_BJMO01000040.1"/>
</dbReference>
<keyword evidence="2" id="KW-1185">Reference proteome</keyword>
<dbReference type="GO" id="GO:0016874">
    <property type="term" value="F:ligase activity"/>
    <property type="evidence" value="ECO:0007669"/>
    <property type="project" value="UniProtKB-KW"/>
</dbReference>
<dbReference type="Gene3D" id="3.90.1140.10">
    <property type="entry name" value="Cyclic phosphodiesterase"/>
    <property type="match status" value="1"/>
</dbReference>
<dbReference type="STRING" id="37927.SA2016_1379"/>
<proteinExistence type="predicted"/>
<dbReference type="PATRIC" id="fig|37927.3.peg.1427"/>
<evidence type="ECO:0000313" key="2">
    <source>
        <dbReference type="Proteomes" id="UP000070134"/>
    </source>
</evidence>
<keyword evidence="1" id="KW-0436">Ligase</keyword>
<evidence type="ECO:0000313" key="1">
    <source>
        <dbReference type="EMBL" id="AMM32059.1"/>
    </source>
</evidence>
<dbReference type="KEGG" id="satk:SA2016_1379"/>
<dbReference type="SUPFAM" id="SSF55144">
    <property type="entry name" value="LigT-like"/>
    <property type="match status" value="1"/>
</dbReference>
<dbReference type="OrthoDB" id="358773at2"/>
<dbReference type="Pfam" id="PF13563">
    <property type="entry name" value="2_5_RNA_ligase2"/>
    <property type="match status" value="1"/>
</dbReference>
<dbReference type="InterPro" id="IPR050580">
    <property type="entry name" value="2H_phosphoesterase_YjcG-like"/>
</dbReference>
<name>A0A126ZY23_9MICC</name>
<dbReference type="InterPro" id="IPR009097">
    <property type="entry name" value="Cyclic_Pdiesterase"/>
</dbReference>
<dbReference type="AlphaFoldDB" id="A0A126ZY23"/>
<dbReference type="Proteomes" id="UP000070134">
    <property type="component" value="Chromosome"/>
</dbReference>
<accession>A0A126ZY23</accession>